<dbReference type="VEuPathDB" id="FungiDB:AMAG_15228"/>
<keyword evidence="2" id="KW-1185">Reference proteome</keyword>
<dbReference type="AlphaFoldDB" id="A0A0L0T8E8"/>
<accession>A0A0L0T8E8</accession>
<evidence type="ECO:0000313" key="1">
    <source>
        <dbReference type="EMBL" id="KNE70966.1"/>
    </source>
</evidence>
<name>A0A0L0T8E8_ALLM3</name>
<organism evidence="1 2">
    <name type="scientific">Allomyces macrogynus (strain ATCC 38327)</name>
    <name type="common">Allomyces javanicus var. macrogynus</name>
    <dbReference type="NCBI Taxonomy" id="578462"/>
    <lineage>
        <taxon>Eukaryota</taxon>
        <taxon>Fungi</taxon>
        <taxon>Fungi incertae sedis</taxon>
        <taxon>Blastocladiomycota</taxon>
        <taxon>Blastocladiomycetes</taxon>
        <taxon>Blastocladiales</taxon>
        <taxon>Blastocladiaceae</taxon>
        <taxon>Allomyces</taxon>
    </lineage>
</organism>
<gene>
    <name evidence="1" type="ORF">AMAG_15228</name>
</gene>
<reference evidence="1 2" key="1">
    <citation type="submission" date="2009-11" db="EMBL/GenBank/DDBJ databases">
        <title>Annotation of Allomyces macrogynus ATCC 38327.</title>
        <authorList>
            <consortium name="The Broad Institute Genome Sequencing Platform"/>
            <person name="Russ C."/>
            <person name="Cuomo C."/>
            <person name="Burger G."/>
            <person name="Gray M.W."/>
            <person name="Holland P.W.H."/>
            <person name="King N."/>
            <person name="Lang F.B.F."/>
            <person name="Roger A.J."/>
            <person name="Ruiz-Trillo I."/>
            <person name="Young S.K."/>
            <person name="Zeng Q."/>
            <person name="Gargeya S."/>
            <person name="Fitzgerald M."/>
            <person name="Haas B."/>
            <person name="Abouelleil A."/>
            <person name="Alvarado L."/>
            <person name="Arachchi H.M."/>
            <person name="Berlin A."/>
            <person name="Chapman S.B."/>
            <person name="Gearin G."/>
            <person name="Goldberg J."/>
            <person name="Griggs A."/>
            <person name="Gujja S."/>
            <person name="Hansen M."/>
            <person name="Heiman D."/>
            <person name="Howarth C."/>
            <person name="Larimer J."/>
            <person name="Lui A."/>
            <person name="MacDonald P.J.P."/>
            <person name="McCowen C."/>
            <person name="Montmayeur A."/>
            <person name="Murphy C."/>
            <person name="Neiman D."/>
            <person name="Pearson M."/>
            <person name="Priest M."/>
            <person name="Roberts A."/>
            <person name="Saif S."/>
            <person name="Shea T."/>
            <person name="Sisk P."/>
            <person name="Stolte C."/>
            <person name="Sykes S."/>
            <person name="Wortman J."/>
            <person name="Nusbaum C."/>
            <person name="Birren B."/>
        </authorList>
    </citation>
    <scope>NUCLEOTIDE SEQUENCE [LARGE SCALE GENOMIC DNA]</scope>
    <source>
        <strain evidence="1 2">ATCC 38327</strain>
    </source>
</reference>
<dbReference type="Proteomes" id="UP000054350">
    <property type="component" value="Unassembled WGS sequence"/>
</dbReference>
<protein>
    <submittedName>
        <fullName evidence="1">Uncharacterized protein</fullName>
    </submittedName>
</protein>
<reference evidence="2" key="2">
    <citation type="submission" date="2009-11" db="EMBL/GenBank/DDBJ databases">
        <title>The Genome Sequence of Allomyces macrogynus strain ATCC 38327.</title>
        <authorList>
            <consortium name="The Broad Institute Genome Sequencing Platform"/>
            <person name="Russ C."/>
            <person name="Cuomo C."/>
            <person name="Shea T."/>
            <person name="Young S.K."/>
            <person name="Zeng Q."/>
            <person name="Koehrsen M."/>
            <person name="Haas B."/>
            <person name="Borodovsky M."/>
            <person name="Guigo R."/>
            <person name="Alvarado L."/>
            <person name="Berlin A."/>
            <person name="Borenstein D."/>
            <person name="Chen Z."/>
            <person name="Engels R."/>
            <person name="Freedman E."/>
            <person name="Gellesch M."/>
            <person name="Goldberg J."/>
            <person name="Griggs A."/>
            <person name="Gujja S."/>
            <person name="Heiman D."/>
            <person name="Hepburn T."/>
            <person name="Howarth C."/>
            <person name="Jen D."/>
            <person name="Larson L."/>
            <person name="Lewis B."/>
            <person name="Mehta T."/>
            <person name="Park D."/>
            <person name="Pearson M."/>
            <person name="Roberts A."/>
            <person name="Saif S."/>
            <person name="Shenoy N."/>
            <person name="Sisk P."/>
            <person name="Stolte C."/>
            <person name="Sykes S."/>
            <person name="Walk T."/>
            <person name="White J."/>
            <person name="Yandava C."/>
            <person name="Burger G."/>
            <person name="Gray M.W."/>
            <person name="Holland P.W.H."/>
            <person name="King N."/>
            <person name="Lang F.B.F."/>
            <person name="Roger A.J."/>
            <person name="Ruiz-Trillo I."/>
            <person name="Lander E."/>
            <person name="Nusbaum C."/>
        </authorList>
    </citation>
    <scope>NUCLEOTIDE SEQUENCE [LARGE SCALE GENOMIC DNA]</scope>
    <source>
        <strain evidence="2">ATCC 38327</strain>
    </source>
</reference>
<proteinExistence type="predicted"/>
<evidence type="ECO:0000313" key="2">
    <source>
        <dbReference type="Proteomes" id="UP000054350"/>
    </source>
</evidence>
<sequence length="146" mass="16544">MPFSTDTLKLSVYVEANDDDELEEQEEADAAAAKGQISAIAISELNKTADHAAWVRTLPSSLQVLEMDYDALQAVGPALLADPPVFRRNWRLKLQQRFSNWPKNEVTAPLREIYDLVDGDRGYLERKFGYHDAGIMRAVFSKLFRL</sequence>
<dbReference type="EMBL" id="GG745369">
    <property type="protein sequence ID" value="KNE70966.1"/>
    <property type="molecule type" value="Genomic_DNA"/>
</dbReference>